<dbReference type="GO" id="GO:0006281">
    <property type="term" value="P:DNA repair"/>
    <property type="evidence" value="ECO:0007669"/>
    <property type="project" value="InterPro"/>
</dbReference>
<dbReference type="Pfam" id="PF14716">
    <property type="entry name" value="HHH_8"/>
    <property type="match status" value="1"/>
</dbReference>
<dbReference type="GO" id="GO:0003887">
    <property type="term" value="F:DNA-directed DNA polymerase activity"/>
    <property type="evidence" value="ECO:0007669"/>
    <property type="project" value="InterPro"/>
</dbReference>
<dbReference type="InterPro" id="IPR003583">
    <property type="entry name" value="Hlx-hairpin-Hlx_DNA-bd_motif"/>
</dbReference>
<keyword evidence="1" id="KW-0237">DNA synthesis</keyword>
<evidence type="ECO:0000256" key="2">
    <source>
        <dbReference type="ARBA" id="ARBA00022705"/>
    </source>
</evidence>
<dbReference type="Gene3D" id="1.10.150.110">
    <property type="entry name" value="DNA polymerase beta, N-terminal domain-like"/>
    <property type="match status" value="1"/>
</dbReference>
<dbReference type="AlphaFoldDB" id="X1V6Y8"/>
<dbReference type="PANTHER" id="PTHR11276">
    <property type="entry name" value="DNA POLYMERASE TYPE-X FAMILY MEMBER"/>
    <property type="match status" value="1"/>
</dbReference>
<protein>
    <recommendedName>
        <fullName evidence="3">Helix-hairpin-helix DNA-binding motif class 1 domain-containing protein</fullName>
    </recommendedName>
</protein>
<feature type="domain" description="Helix-hairpin-helix DNA-binding motif class 1" evidence="3">
    <location>
        <begin position="83"/>
        <end position="102"/>
    </location>
</feature>
<dbReference type="InterPro" id="IPR027421">
    <property type="entry name" value="DNA_pol_lamdba_lyase_dom_sf"/>
</dbReference>
<evidence type="ECO:0000313" key="4">
    <source>
        <dbReference type="EMBL" id="GAJ00640.1"/>
    </source>
</evidence>
<dbReference type="SUPFAM" id="SSF158702">
    <property type="entry name" value="Sec63 N-terminal domain-like"/>
    <property type="match status" value="1"/>
</dbReference>
<dbReference type="InterPro" id="IPR022312">
    <property type="entry name" value="DNA_pol_X"/>
</dbReference>
<dbReference type="Pfam" id="PF14520">
    <property type="entry name" value="HHH_5"/>
    <property type="match status" value="1"/>
</dbReference>
<gene>
    <name evidence="4" type="ORF">S12H4_37613</name>
</gene>
<dbReference type="Gene3D" id="1.10.150.20">
    <property type="entry name" value="5' to 3' exonuclease, C-terminal subdomain"/>
    <property type="match status" value="1"/>
</dbReference>
<dbReference type="InterPro" id="IPR010996">
    <property type="entry name" value="HHH_MUS81"/>
</dbReference>
<proteinExistence type="predicted"/>
<dbReference type="EMBL" id="BARW01022564">
    <property type="protein sequence ID" value="GAJ00640.1"/>
    <property type="molecule type" value="Genomic_DNA"/>
</dbReference>
<accession>X1V6Y8</accession>
<evidence type="ECO:0000259" key="3">
    <source>
        <dbReference type="SMART" id="SM00278"/>
    </source>
</evidence>
<feature type="domain" description="Helix-hairpin-helix DNA-binding motif class 1" evidence="3">
    <location>
        <begin position="118"/>
        <end position="137"/>
    </location>
</feature>
<organism evidence="4">
    <name type="scientific">marine sediment metagenome</name>
    <dbReference type="NCBI Taxonomy" id="412755"/>
    <lineage>
        <taxon>unclassified sequences</taxon>
        <taxon>metagenomes</taxon>
        <taxon>ecological metagenomes</taxon>
    </lineage>
</organism>
<name>X1V6Y8_9ZZZZ</name>
<comment type="caution">
    <text evidence="4">The sequence shown here is derived from an EMBL/GenBank/DDBJ whole genome shotgun (WGS) entry which is preliminary data.</text>
</comment>
<dbReference type="GO" id="GO:0003677">
    <property type="term" value="F:DNA binding"/>
    <property type="evidence" value="ECO:0007669"/>
    <property type="project" value="InterPro"/>
</dbReference>
<evidence type="ECO:0000256" key="1">
    <source>
        <dbReference type="ARBA" id="ARBA00022634"/>
    </source>
</evidence>
<dbReference type="SMART" id="SM00278">
    <property type="entry name" value="HhH1"/>
    <property type="match status" value="3"/>
</dbReference>
<keyword evidence="2" id="KW-0235">DNA replication</keyword>
<sequence length="140" mass="15411">MGMRWSFLLELKGENPFKIRAYQKVVRSVEHLPVEVEQLVAEDRLKDVPGVGEAITKKITELVTTGKLDYYEKLKAEFPDGISPLLDVPGIGPKTAMLLSSELGISSVDELETAISSGKVASLPRMGDKITENILRRANS</sequence>
<dbReference type="PANTHER" id="PTHR11276:SF28">
    <property type="entry name" value="DNA POLYMERASE LAMBDA"/>
    <property type="match status" value="1"/>
</dbReference>
<dbReference type="SUPFAM" id="SSF47802">
    <property type="entry name" value="DNA polymerase beta, N-terminal domain-like"/>
    <property type="match status" value="1"/>
</dbReference>
<reference evidence="4" key="1">
    <citation type="journal article" date="2014" name="Front. Microbiol.">
        <title>High frequency of phylogenetically diverse reductive dehalogenase-homologous genes in deep subseafloor sedimentary metagenomes.</title>
        <authorList>
            <person name="Kawai M."/>
            <person name="Futagami T."/>
            <person name="Toyoda A."/>
            <person name="Takaki Y."/>
            <person name="Nishi S."/>
            <person name="Hori S."/>
            <person name="Arai W."/>
            <person name="Tsubouchi T."/>
            <person name="Morono Y."/>
            <person name="Uchiyama I."/>
            <person name="Ito T."/>
            <person name="Fujiyama A."/>
            <person name="Inagaki F."/>
            <person name="Takami H."/>
        </authorList>
    </citation>
    <scope>NUCLEOTIDE SEQUENCE</scope>
    <source>
        <strain evidence="4">Expedition CK06-06</strain>
    </source>
</reference>
<feature type="domain" description="Helix-hairpin-helix DNA-binding motif class 1" evidence="3">
    <location>
        <begin position="43"/>
        <end position="62"/>
    </location>
</feature>
<feature type="non-terminal residue" evidence="4">
    <location>
        <position position="140"/>
    </location>
</feature>